<evidence type="ECO:0000313" key="3">
    <source>
        <dbReference type="Proteomes" id="UP000623467"/>
    </source>
</evidence>
<dbReference type="EMBL" id="JACAZH010000026">
    <property type="protein sequence ID" value="KAF7341944.1"/>
    <property type="molecule type" value="Genomic_DNA"/>
</dbReference>
<evidence type="ECO:0000256" key="1">
    <source>
        <dbReference type="SAM" id="MobiDB-lite"/>
    </source>
</evidence>
<accession>A0A8H6XK90</accession>
<evidence type="ECO:0000313" key="2">
    <source>
        <dbReference type="EMBL" id="KAF7341944.1"/>
    </source>
</evidence>
<feature type="compositionally biased region" description="Polar residues" evidence="1">
    <location>
        <begin position="22"/>
        <end position="31"/>
    </location>
</feature>
<protein>
    <submittedName>
        <fullName evidence="2">Uncharacterized protein</fullName>
    </submittedName>
</protein>
<dbReference type="OrthoDB" id="2826597at2759"/>
<keyword evidence="3" id="KW-1185">Reference proteome</keyword>
<sequence>MVLQELFLTEKWMVPGKKISASRPNQPPTHRSGNHGPIPPLGVVRSFTVDFRADHFNSRCDLLLGSLKLMSTLDHLWLSPSALDDRHSFILLKECNFPQLIGCAILAPFSIFTTQQISDAVALFLAGHSNLKRFHIHSSVLASPSIRVSLPNLEYYEGNSALIPTIHTNSLKEVHLTWCPQHAADVDQIVLRLDSMAKPGFPFVSSHRFLCASGNQTIMKVVTSVSKHMRHTKTLRLQASQRQDILDHMTECLPRFTGLVYLALQWTGSFLQPRVTKDRDEIVVEGWGNSCPTLEACCLNRCGWKKADGRWEKRHNRAFWALAGLSATQY</sequence>
<name>A0A8H6XK90_9AGAR</name>
<comment type="caution">
    <text evidence="2">The sequence shown here is derived from an EMBL/GenBank/DDBJ whole genome shotgun (WGS) entry which is preliminary data.</text>
</comment>
<feature type="region of interest" description="Disordered" evidence="1">
    <location>
        <begin position="18"/>
        <end position="37"/>
    </location>
</feature>
<organism evidence="2 3">
    <name type="scientific">Mycena sanguinolenta</name>
    <dbReference type="NCBI Taxonomy" id="230812"/>
    <lineage>
        <taxon>Eukaryota</taxon>
        <taxon>Fungi</taxon>
        <taxon>Dikarya</taxon>
        <taxon>Basidiomycota</taxon>
        <taxon>Agaricomycotina</taxon>
        <taxon>Agaricomycetes</taxon>
        <taxon>Agaricomycetidae</taxon>
        <taxon>Agaricales</taxon>
        <taxon>Marasmiineae</taxon>
        <taxon>Mycenaceae</taxon>
        <taxon>Mycena</taxon>
    </lineage>
</organism>
<proteinExistence type="predicted"/>
<dbReference type="Proteomes" id="UP000623467">
    <property type="component" value="Unassembled WGS sequence"/>
</dbReference>
<gene>
    <name evidence="2" type="ORF">MSAN_02050400</name>
</gene>
<dbReference type="AlphaFoldDB" id="A0A8H6XK90"/>
<reference evidence="2" key="1">
    <citation type="submission" date="2020-05" db="EMBL/GenBank/DDBJ databases">
        <title>Mycena genomes resolve the evolution of fungal bioluminescence.</title>
        <authorList>
            <person name="Tsai I.J."/>
        </authorList>
    </citation>
    <scope>NUCLEOTIDE SEQUENCE</scope>
    <source>
        <strain evidence="2">160909Yilan</strain>
    </source>
</reference>